<evidence type="ECO:0000259" key="1">
    <source>
        <dbReference type="Pfam" id="PF13360"/>
    </source>
</evidence>
<keyword evidence="3" id="KW-1185">Reference proteome</keyword>
<dbReference type="OrthoDB" id="3757373at2"/>
<dbReference type="InterPro" id="IPR002372">
    <property type="entry name" value="PQQ_rpt_dom"/>
</dbReference>
<evidence type="ECO:0000313" key="2">
    <source>
        <dbReference type="EMBL" id="TWJ30550.1"/>
    </source>
</evidence>
<accession>A0A562WJR3</accession>
<comment type="caution">
    <text evidence="2">The sequence shown here is derived from an EMBL/GenBank/DDBJ whole genome shotgun (WGS) entry which is preliminary data.</text>
</comment>
<dbReference type="Gene3D" id="2.130.10.10">
    <property type="entry name" value="YVTN repeat-like/Quinoprotein amine dehydrogenase"/>
    <property type="match status" value="1"/>
</dbReference>
<proteinExistence type="predicted"/>
<feature type="domain" description="Pyrrolo-quinoline quinone repeat" evidence="1">
    <location>
        <begin position="83"/>
        <end position="293"/>
    </location>
</feature>
<dbReference type="Proteomes" id="UP000319728">
    <property type="component" value="Unassembled WGS sequence"/>
</dbReference>
<protein>
    <submittedName>
        <fullName evidence="2">Putative pyrroloquinoline-quinone binding quinoprotein</fullName>
    </submittedName>
</protein>
<dbReference type="AlphaFoldDB" id="A0A562WJR3"/>
<gene>
    <name evidence="2" type="ORF">JD81_04095</name>
</gene>
<dbReference type="RefSeq" id="WP_145819226.1">
    <property type="nucleotide sequence ID" value="NZ_VLLP01000001.1"/>
</dbReference>
<name>A0A562WJR3_9ACTN</name>
<sequence>MSRRWRFALVLGLVLVTLAGAAPAPRRFSVTVPGRLGAEAFLVGDQLVVVGPPSVGASGDRELAAYDLPASGRSASSALRARWRRTVPDTPRIWPVTDVAGVLLVASNEGRRGSQFTVALETTTGRERWRQPGSPMLTEGGRVLLTVPAGEDGQSVRVVDPATGAVRWSASTTPDRVDYRFAERGIDRLVWTLPSGRTEVRDADSGRVLAAAPVHTGSPDDGVGGQVVDDLLLAVRNHPPTVTAYGLDRLDRHWTAELPSVGYVSRCGAMLCVWQQTGGVRLLDRATGRTVWHDPRWMAAVPVGDRLVATTSVSSAREEVFVLDAATGRQLADLGTWSGLQTPVDGRPPVASRQIRDRGLLVAEFDVVRGRPRILDVLPGTYGECRFHPEVLLCQQADGSFRLWWLRH</sequence>
<dbReference type="Pfam" id="PF13360">
    <property type="entry name" value="PQQ_2"/>
    <property type="match status" value="1"/>
</dbReference>
<dbReference type="InterPro" id="IPR011047">
    <property type="entry name" value="Quinoprotein_ADH-like_sf"/>
</dbReference>
<dbReference type="SUPFAM" id="SSF50998">
    <property type="entry name" value="Quinoprotein alcohol dehydrogenase-like"/>
    <property type="match status" value="1"/>
</dbReference>
<organism evidence="2 3">
    <name type="scientific">Micromonospora sagamiensis</name>
    <dbReference type="NCBI Taxonomy" id="47875"/>
    <lineage>
        <taxon>Bacteria</taxon>
        <taxon>Bacillati</taxon>
        <taxon>Actinomycetota</taxon>
        <taxon>Actinomycetes</taxon>
        <taxon>Micromonosporales</taxon>
        <taxon>Micromonosporaceae</taxon>
        <taxon>Micromonospora</taxon>
    </lineage>
</organism>
<reference evidence="2 3" key="1">
    <citation type="submission" date="2019-07" db="EMBL/GenBank/DDBJ databases">
        <title>R&amp;d 2014.</title>
        <authorList>
            <person name="Klenk H.-P."/>
        </authorList>
    </citation>
    <scope>NUCLEOTIDE SEQUENCE [LARGE SCALE GENOMIC DNA]</scope>
    <source>
        <strain evidence="2 3">DSM 43912</strain>
    </source>
</reference>
<evidence type="ECO:0000313" key="3">
    <source>
        <dbReference type="Proteomes" id="UP000319728"/>
    </source>
</evidence>
<dbReference type="InterPro" id="IPR015943">
    <property type="entry name" value="WD40/YVTN_repeat-like_dom_sf"/>
</dbReference>
<dbReference type="EMBL" id="VLLP01000001">
    <property type="protein sequence ID" value="TWJ30550.1"/>
    <property type="molecule type" value="Genomic_DNA"/>
</dbReference>